<dbReference type="CDD" id="cd11370">
    <property type="entry name" value="RNase_PH_RRP41"/>
    <property type="match status" value="1"/>
</dbReference>
<accession>C4R4E4</accession>
<dbReference type="GO" id="GO:0000176">
    <property type="term" value="C:nuclear exosome (RNase complex)"/>
    <property type="evidence" value="ECO:0007669"/>
    <property type="project" value="EnsemblFungi"/>
</dbReference>
<dbReference type="GO" id="GO:0000785">
    <property type="term" value="C:chromatin"/>
    <property type="evidence" value="ECO:0007669"/>
    <property type="project" value="EnsemblFungi"/>
</dbReference>
<dbReference type="GO" id="GO:0005730">
    <property type="term" value="C:nucleolus"/>
    <property type="evidence" value="ECO:0007669"/>
    <property type="project" value="UniProtKB-SubCell"/>
</dbReference>
<dbReference type="STRING" id="644223.C4R4E4"/>
<evidence type="ECO:0000256" key="7">
    <source>
        <dbReference type="ARBA" id="ARBA00077929"/>
    </source>
</evidence>
<evidence type="ECO:0000256" key="2">
    <source>
        <dbReference type="ARBA" id="ARBA00004604"/>
    </source>
</evidence>
<dbReference type="GO" id="GO:0070478">
    <property type="term" value="P:nuclear-transcribed mRNA catabolic process, 3'-5' exonucleolytic nonsense-mediated decay"/>
    <property type="evidence" value="ECO:0007669"/>
    <property type="project" value="EnsemblFungi"/>
</dbReference>
<dbReference type="InterPro" id="IPR015847">
    <property type="entry name" value="ExoRNase_PH_dom2"/>
</dbReference>
<feature type="domain" description="Exoribonuclease phosphorolytic" evidence="8">
    <location>
        <begin position="18"/>
        <end position="147"/>
    </location>
</feature>
<dbReference type="eggNOG" id="KOG1068">
    <property type="taxonomic scope" value="Eukaryota"/>
</dbReference>
<dbReference type="InterPro" id="IPR036345">
    <property type="entry name" value="ExoRNase_PH_dom2_sf"/>
</dbReference>
<evidence type="ECO:0000256" key="3">
    <source>
        <dbReference type="ARBA" id="ARBA00006678"/>
    </source>
</evidence>
<dbReference type="SMR" id="C4R4E4"/>
<comment type="subcellular location">
    <subcellularLocation>
        <location evidence="1">Cytoplasm</location>
    </subcellularLocation>
    <subcellularLocation>
        <location evidence="2">Nucleus</location>
        <location evidence="2">Nucleolus</location>
    </subcellularLocation>
</comment>
<dbReference type="GO" id="GO:0030847">
    <property type="term" value="P:termination of RNA polymerase II transcription, exosome-dependent"/>
    <property type="evidence" value="ECO:0007669"/>
    <property type="project" value="EnsemblFungi"/>
</dbReference>
<dbReference type="GO" id="GO:0071039">
    <property type="term" value="P:nuclear polyadenylation-dependent CUT catabolic process"/>
    <property type="evidence" value="ECO:0007669"/>
    <property type="project" value="EnsemblFungi"/>
</dbReference>
<dbReference type="GO" id="GO:0003723">
    <property type="term" value="F:RNA binding"/>
    <property type="evidence" value="ECO:0007669"/>
    <property type="project" value="TreeGrafter"/>
</dbReference>
<comment type="similarity">
    <text evidence="3">Belongs to the RNase PH family.</text>
</comment>
<dbReference type="KEGG" id="ppa:PAS_chr3_0385"/>
<dbReference type="FunFam" id="3.30.230.70:FF:000004">
    <property type="entry name" value="Exosome complex component Rrp41"/>
    <property type="match status" value="1"/>
</dbReference>
<dbReference type="FunCoup" id="C4R4E4">
    <property type="interactions" value="870"/>
</dbReference>
<keyword evidence="5" id="KW-0271">Exosome</keyword>
<evidence type="ECO:0000256" key="1">
    <source>
        <dbReference type="ARBA" id="ARBA00004496"/>
    </source>
</evidence>
<evidence type="ECO:0000256" key="4">
    <source>
        <dbReference type="ARBA" id="ARBA00022490"/>
    </source>
</evidence>
<gene>
    <name evidence="10" type="ordered locus">PAS_chr3_0385</name>
</gene>
<dbReference type="AlphaFoldDB" id="C4R4E4"/>
<dbReference type="OMA" id="ECRINTH"/>
<dbReference type="PANTHER" id="PTHR11953:SF0">
    <property type="entry name" value="EXOSOME COMPLEX COMPONENT RRP41"/>
    <property type="match status" value="1"/>
</dbReference>
<dbReference type="GO" id="GO:0071038">
    <property type="term" value="P:TRAMP-dependent tRNA surveillance pathway"/>
    <property type="evidence" value="ECO:0007669"/>
    <property type="project" value="EnsemblFungi"/>
</dbReference>
<organism evidence="10 11">
    <name type="scientific">Komagataella phaffii (strain GS115 / ATCC 20864)</name>
    <name type="common">Yeast</name>
    <name type="synonym">Pichia pastoris</name>
    <dbReference type="NCBI Taxonomy" id="644223"/>
    <lineage>
        <taxon>Eukaryota</taxon>
        <taxon>Fungi</taxon>
        <taxon>Dikarya</taxon>
        <taxon>Ascomycota</taxon>
        <taxon>Saccharomycotina</taxon>
        <taxon>Pichiomycetes</taxon>
        <taxon>Pichiales</taxon>
        <taxon>Pichiaceae</taxon>
        <taxon>Komagataella</taxon>
    </lineage>
</organism>
<name>C4R4E4_KOMPG</name>
<dbReference type="HOGENOM" id="CLU_063514_0_1_1"/>
<reference evidence="10 11" key="1">
    <citation type="journal article" date="2009" name="Nat. Biotechnol.">
        <title>Genome sequence of the recombinant protein production host Pichia pastoris.</title>
        <authorList>
            <person name="De Schutter K."/>
            <person name="Lin Y.C."/>
            <person name="Tiels P."/>
            <person name="Van Hecke A."/>
            <person name="Glinka S."/>
            <person name="Weber-Lehmann J."/>
            <person name="Rouze P."/>
            <person name="Van de Peer Y."/>
            <person name="Callewaert N."/>
        </authorList>
    </citation>
    <scope>NUCLEOTIDE SEQUENCE [LARGE SCALE GENOMIC DNA]</scope>
    <source>
        <strain evidence="11">GS115 / ATCC 20864</strain>
    </source>
</reference>
<evidence type="ECO:0000256" key="5">
    <source>
        <dbReference type="ARBA" id="ARBA00022835"/>
    </source>
</evidence>
<dbReference type="EMBL" id="FN392321">
    <property type="protein sequence ID" value="CAY70430.1"/>
    <property type="molecule type" value="Genomic_DNA"/>
</dbReference>
<dbReference type="GO" id="GO:0034475">
    <property type="term" value="P:U4 snRNA 3'-end processing"/>
    <property type="evidence" value="ECO:0007669"/>
    <property type="project" value="EnsemblFungi"/>
</dbReference>
<keyword evidence="11" id="KW-1185">Reference proteome</keyword>
<dbReference type="Pfam" id="PF03725">
    <property type="entry name" value="RNase_PH_C"/>
    <property type="match status" value="1"/>
</dbReference>
<dbReference type="InterPro" id="IPR050080">
    <property type="entry name" value="RNase_PH"/>
</dbReference>
<dbReference type="GO" id="GO:0071031">
    <property type="term" value="P:nuclear mRNA surveillance of mRNA 3'-end processing"/>
    <property type="evidence" value="ECO:0007669"/>
    <property type="project" value="EnsemblFungi"/>
</dbReference>
<dbReference type="GO" id="GO:0000467">
    <property type="term" value="P:exonucleolytic trimming to generate mature 3'-end of 5.8S rRNA from tricistronic rRNA transcript (SSU-rRNA, 5.8S rRNA, LSU-rRNA)"/>
    <property type="evidence" value="ECO:0007669"/>
    <property type="project" value="EnsemblFungi"/>
</dbReference>
<dbReference type="Proteomes" id="UP000000314">
    <property type="component" value="Chromosome 3"/>
</dbReference>
<dbReference type="GO" id="GO:0000177">
    <property type="term" value="C:cytoplasmic exosome (RNase complex)"/>
    <property type="evidence" value="ECO:0007669"/>
    <property type="project" value="EnsemblFungi"/>
</dbReference>
<dbReference type="GO" id="GO:0034476">
    <property type="term" value="P:U5 snRNA 3'-end processing"/>
    <property type="evidence" value="ECO:0007669"/>
    <property type="project" value="EnsemblFungi"/>
</dbReference>
<protein>
    <recommendedName>
        <fullName evidence="7">Ribosomal RNA-processing protein 41</fullName>
    </recommendedName>
</protein>
<sequence>MELYSPEGLRVDGRRWNELRRFYCRINTHPIVADGSAYVEAGNTKIVCLLNGPHEPTRSQMNTQKGSLDIKLHVSPFSTTERRKVTRNDRRIQELSTILKNTFEQVVILKNYPRTIIEVNVRVLAQDGGLLAACCNAITLALVDAGIALYDYISAVSAGVFDNQILLDLNRLEEQDLSSVTIGVVGKTKKLSLVLSETRLPQDRLAKVFEVAVNGCHQLKDQMDAQVAKKGREKAITEELKTNWVQ</sequence>
<dbReference type="RefSeq" id="XP_002492609.1">
    <property type="nucleotide sequence ID" value="XM_002492564.1"/>
</dbReference>
<comment type="subunit">
    <text evidence="6">Component of the RNA exosome complex. Specifically part of the catalytically inactive RNA exosome core complex (Exo-9) which may associate with the catalytic subunits RRP6 and DIS3 in cytoplasmic- and nuclear-specific RNA exosome complex forms. Exo-9 is formed by a hexameric base ring of RNase PH domain-containing subunits and a cap ring consisting of CSL4, RRP4 and RRP40.</text>
</comment>
<evidence type="ECO:0000313" key="10">
    <source>
        <dbReference type="EMBL" id="CAY70430.1"/>
    </source>
</evidence>
<evidence type="ECO:0000313" key="11">
    <source>
        <dbReference type="Proteomes" id="UP000000314"/>
    </source>
</evidence>
<dbReference type="OrthoDB" id="437922at2759"/>
<dbReference type="PANTHER" id="PTHR11953">
    <property type="entry name" value="EXOSOME COMPLEX COMPONENT"/>
    <property type="match status" value="1"/>
</dbReference>
<dbReference type="Pfam" id="PF01138">
    <property type="entry name" value="RNase_PH"/>
    <property type="match status" value="1"/>
</dbReference>
<dbReference type="InParanoid" id="C4R4E4"/>
<dbReference type="Gene3D" id="3.30.230.70">
    <property type="entry name" value="GHMP Kinase, N-terminal domain"/>
    <property type="match status" value="1"/>
</dbReference>
<dbReference type="GO" id="GO:0016075">
    <property type="term" value="P:rRNA catabolic process"/>
    <property type="evidence" value="ECO:0007669"/>
    <property type="project" value="EnsemblFungi"/>
</dbReference>
<evidence type="ECO:0000259" key="9">
    <source>
        <dbReference type="Pfam" id="PF03725"/>
    </source>
</evidence>
<evidence type="ECO:0000256" key="6">
    <source>
        <dbReference type="ARBA" id="ARBA00063066"/>
    </source>
</evidence>
<dbReference type="InterPro" id="IPR001247">
    <property type="entry name" value="ExoRNase_PH_dom1"/>
</dbReference>
<dbReference type="SUPFAM" id="SSF54211">
    <property type="entry name" value="Ribosomal protein S5 domain 2-like"/>
    <property type="match status" value="1"/>
</dbReference>
<evidence type="ECO:0000259" key="8">
    <source>
        <dbReference type="Pfam" id="PF01138"/>
    </source>
</evidence>
<dbReference type="SUPFAM" id="SSF55666">
    <property type="entry name" value="Ribonuclease PH domain 2-like"/>
    <property type="match status" value="1"/>
</dbReference>
<proteinExistence type="inferred from homology"/>
<dbReference type="GeneID" id="8199517"/>
<dbReference type="InterPro" id="IPR020568">
    <property type="entry name" value="Ribosomal_Su5_D2-typ_SF"/>
</dbReference>
<keyword evidence="4" id="KW-0963">Cytoplasm</keyword>
<dbReference type="InterPro" id="IPR027408">
    <property type="entry name" value="PNPase/RNase_PH_dom_sf"/>
</dbReference>
<dbReference type="GO" id="GO:0034473">
    <property type="term" value="P:U1 snRNA 3'-end processing"/>
    <property type="evidence" value="ECO:0007669"/>
    <property type="project" value="EnsemblFungi"/>
</dbReference>
<feature type="domain" description="Exoribonuclease phosphorolytic" evidence="9">
    <location>
        <begin position="151"/>
        <end position="214"/>
    </location>
</feature>
<dbReference type="GO" id="GO:0071051">
    <property type="term" value="P:poly(A)-dependent snoRNA 3'-end processing"/>
    <property type="evidence" value="ECO:0007669"/>
    <property type="project" value="EnsemblFungi"/>
</dbReference>